<evidence type="ECO:0000256" key="1">
    <source>
        <dbReference type="ARBA" id="ARBA00006484"/>
    </source>
</evidence>
<dbReference type="GO" id="GO:0016491">
    <property type="term" value="F:oxidoreductase activity"/>
    <property type="evidence" value="ECO:0007669"/>
    <property type="project" value="UniProtKB-KW"/>
</dbReference>
<evidence type="ECO:0000313" key="5">
    <source>
        <dbReference type="Proteomes" id="UP000585272"/>
    </source>
</evidence>
<reference evidence="4 5" key="1">
    <citation type="submission" date="2020-08" db="EMBL/GenBank/DDBJ databases">
        <title>Genomic Encyclopedia of Archaeal and Bacterial Type Strains, Phase II (KMG-II): from individual species to whole genera.</title>
        <authorList>
            <person name="Goeker M."/>
        </authorList>
    </citation>
    <scope>NUCLEOTIDE SEQUENCE [LARGE SCALE GENOMIC DNA]</scope>
    <source>
        <strain evidence="4 5">DSM 23288</strain>
    </source>
</reference>
<dbReference type="Pfam" id="PF13561">
    <property type="entry name" value="adh_short_C2"/>
    <property type="match status" value="1"/>
</dbReference>
<dbReference type="Gene3D" id="3.40.50.720">
    <property type="entry name" value="NAD(P)-binding Rossmann-like Domain"/>
    <property type="match status" value="1"/>
</dbReference>
<gene>
    <name evidence="4" type="ORF">BDZ31_000221</name>
</gene>
<dbReference type="FunFam" id="3.40.50.720:FF:000084">
    <property type="entry name" value="Short-chain dehydrogenase reductase"/>
    <property type="match status" value="1"/>
</dbReference>
<keyword evidence="5" id="KW-1185">Reference proteome</keyword>
<dbReference type="SUPFAM" id="SSF51735">
    <property type="entry name" value="NAD(P)-binding Rossmann-fold domains"/>
    <property type="match status" value="1"/>
</dbReference>
<dbReference type="PANTHER" id="PTHR24321:SF14">
    <property type="entry name" value="SHORT-CHAIN TYPE DEHYDROGENASE_REDUCTASE BLR2146-RELATED"/>
    <property type="match status" value="1"/>
</dbReference>
<feature type="domain" description="Ketoreductase" evidence="3">
    <location>
        <begin position="10"/>
        <end position="194"/>
    </location>
</feature>
<dbReference type="InterPro" id="IPR020904">
    <property type="entry name" value="Sc_DH/Rdtase_CS"/>
</dbReference>
<sequence>MGEQMRFEGKVALVTGGASGIGAETAAKLASEGARVVIADLDGEGAERIAAELRSGGAEAVGVACDQTDEAQVAALFSETVGRFDRLDVCHANAGWCRVGPVLDVSARTWRRHFDVNVTGTFLVCQAAARRMAQCGNGGSIVMTSSSGAVQPAAFFSAYCSAKAALNMLTAVMAYELGVHRVRVNAVMPGVTETAMTADLLATGARELFEREVPLARLGRPADIADAVAFLASDDSAYMTGQSLLVDGGGGIGASWFVTDFRARGSADWRLRHEALAAAAEAA</sequence>
<dbReference type="CDD" id="cd05233">
    <property type="entry name" value="SDR_c"/>
    <property type="match status" value="1"/>
</dbReference>
<dbReference type="AlphaFoldDB" id="A0A840I966"/>
<dbReference type="InterPro" id="IPR036291">
    <property type="entry name" value="NAD(P)-bd_dom_sf"/>
</dbReference>
<proteinExistence type="inferred from homology"/>
<evidence type="ECO:0000313" key="4">
    <source>
        <dbReference type="EMBL" id="MBB4660648.1"/>
    </source>
</evidence>
<comment type="caution">
    <text evidence="4">The sequence shown here is derived from an EMBL/GenBank/DDBJ whole genome shotgun (WGS) entry which is preliminary data.</text>
</comment>
<dbReference type="PANTHER" id="PTHR24321">
    <property type="entry name" value="DEHYDROGENASES, SHORT CHAIN"/>
    <property type="match status" value="1"/>
</dbReference>
<protein>
    <submittedName>
        <fullName evidence="4">NAD(P)-dependent dehydrogenase (Short-subunit alcohol dehydrogenase family)</fullName>
    </submittedName>
</protein>
<dbReference type="PRINTS" id="PR00081">
    <property type="entry name" value="GDHRDH"/>
</dbReference>
<name>A0A840I966_9ACTN</name>
<accession>A0A840I966</accession>
<comment type="similarity">
    <text evidence="1">Belongs to the short-chain dehydrogenases/reductases (SDR) family.</text>
</comment>
<evidence type="ECO:0000259" key="3">
    <source>
        <dbReference type="SMART" id="SM00822"/>
    </source>
</evidence>
<dbReference type="InterPro" id="IPR002347">
    <property type="entry name" value="SDR_fam"/>
</dbReference>
<dbReference type="InterPro" id="IPR057326">
    <property type="entry name" value="KR_dom"/>
</dbReference>
<dbReference type="EMBL" id="JACHNU010000001">
    <property type="protein sequence ID" value="MBB4660648.1"/>
    <property type="molecule type" value="Genomic_DNA"/>
</dbReference>
<dbReference type="NCBIfam" id="NF005559">
    <property type="entry name" value="PRK07231.1"/>
    <property type="match status" value="1"/>
</dbReference>
<dbReference type="Proteomes" id="UP000585272">
    <property type="component" value="Unassembled WGS sequence"/>
</dbReference>
<organism evidence="4 5">
    <name type="scientific">Conexibacter arvalis</name>
    <dbReference type="NCBI Taxonomy" id="912552"/>
    <lineage>
        <taxon>Bacteria</taxon>
        <taxon>Bacillati</taxon>
        <taxon>Actinomycetota</taxon>
        <taxon>Thermoleophilia</taxon>
        <taxon>Solirubrobacterales</taxon>
        <taxon>Conexibacteraceae</taxon>
        <taxon>Conexibacter</taxon>
    </lineage>
</organism>
<evidence type="ECO:0000256" key="2">
    <source>
        <dbReference type="ARBA" id="ARBA00023002"/>
    </source>
</evidence>
<keyword evidence="2" id="KW-0560">Oxidoreductase</keyword>
<dbReference type="PROSITE" id="PS00061">
    <property type="entry name" value="ADH_SHORT"/>
    <property type="match status" value="1"/>
</dbReference>
<dbReference type="SMART" id="SM00822">
    <property type="entry name" value="PKS_KR"/>
    <property type="match status" value="1"/>
</dbReference>